<dbReference type="InterPro" id="IPR058533">
    <property type="entry name" value="Cation_efflux_TM"/>
</dbReference>
<dbReference type="GO" id="GO:0005385">
    <property type="term" value="F:zinc ion transmembrane transporter activity"/>
    <property type="evidence" value="ECO:0007669"/>
    <property type="project" value="TreeGrafter"/>
</dbReference>
<feature type="domain" description="Cation efflux protein transmembrane" evidence="10">
    <location>
        <begin position="20"/>
        <end position="206"/>
    </location>
</feature>
<feature type="transmembrane region" description="Helical" evidence="9">
    <location>
        <begin position="184"/>
        <end position="201"/>
    </location>
</feature>
<dbReference type="OrthoDB" id="9809646at2"/>
<evidence type="ECO:0000256" key="3">
    <source>
        <dbReference type="ARBA" id="ARBA00022448"/>
    </source>
</evidence>
<dbReference type="EMBL" id="SJPX01000001">
    <property type="protein sequence ID" value="TWU57572.1"/>
    <property type="molecule type" value="Genomic_DNA"/>
</dbReference>
<keyword evidence="13" id="KW-1185">Reference proteome</keyword>
<proteinExistence type="inferred from homology"/>
<comment type="subcellular location">
    <subcellularLocation>
        <location evidence="1">Membrane</location>
        <topology evidence="1">Multi-pass membrane protein</topology>
    </subcellularLocation>
</comment>
<evidence type="ECO:0000256" key="1">
    <source>
        <dbReference type="ARBA" id="ARBA00004141"/>
    </source>
</evidence>
<keyword evidence="7" id="KW-0406">Ion transport</keyword>
<feature type="transmembrane region" description="Helical" evidence="9">
    <location>
        <begin position="116"/>
        <end position="140"/>
    </location>
</feature>
<keyword evidence="5" id="KW-0864">Zinc transport</keyword>
<evidence type="ECO:0000256" key="5">
    <source>
        <dbReference type="ARBA" id="ARBA00022906"/>
    </source>
</evidence>
<dbReference type="SUPFAM" id="SSF160240">
    <property type="entry name" value="Cation efflux protein cytoplasmic domain-like"/>
    <property type="match status" value="1"/>
</dbReference>
<dbReference type="NCBIfam" id="TIGR01297">
    <property type="entry name" value="CDF"/>
    <property type="match status" value="1"/>
</dbReference>
<reference evidence="12 13" key="1">
    <citation type="submission" date="2019-02" db="EMBL/GenBank/DDBJ databases">
        <title>Deep-cultivation of Planctomycetes and their phenomic and genomic characterization uncovers novel biology.</title>
        <authorList>
            <person name="Wiegand S."/>
            <person name="Jogler M."/>
            <person name="Boedeker C."/>
            <person name="Pinto D."/>
            <person name="Vollmers J."/>
            <person name="Rivas-Marin E."/>
            <person name="Kohn T."/>
            <person name="Peeters S.H."/>
            <person name="Heuer A."/>
            <person name="Rast P."/>
            <person name="Oberbeckmann S."/>
            <person name="Bunk B."/>
            <person name="Jeske O."/>
            <person name="Meyerdierks A."/>
            <person name="Storesund J.E."/>
            <person name="Kallscheuer N."/>
            <person name="Luecker S."/>
            <person name="Lage O.M."/>
            <person name="Pohl T."/>
            <person name="Merkel B.J."/>
            <person name="Hornburger P."/>
            <person name="Mueller R.-W."/>
            <person name="Bruemmer F."/>
            <person name="Labrenz M."/>
            <person name="Spormann A.M."/>
            <person name="Op Den Camp H."/>
            <person name="Overmann J."/>
            <person name="Amann R."/>
            <person name="Jetten M.S.M."/>
            <person name="Mascher T."/>
            <person name="Medema M.H."/>
            <person name="Devos D.P."/>
            <person name="Kaster A.-K."/>
            <person name="Ovreas L."/>
            <person name="Rohde M."/>
            <person name="Galperin M.Y."/>
            <person name="Jogler C."/>
        </authorList>
    </citation>
    <scope>NUCLEOTIDE SEQUENCE [LARGE SCALE GENOMIC DNA]</scope>
    <source>
        <strain evidence="12 13">Poly59</strain>
    </source>
</reference>
<dbReference type="Pfam" id="PF16916">
    <property type="entry name" value="ZT_dimer"/>
    <property type="match status" value="1"/>
</dbReference>
<feature type="transmembrane region" description="Helical" evidence="9">
    <location>
        <begin position="16"/>
        <end position="38"/>
    </location>
</feature>
<dbReference type="Gene3D" id="1.20.1510.10">
    <property type="entry name" value="Cation efflux protein transmembrane domain"/>
    <property type="match status" value="1"/>
</dbReference>
<evidence type="ECO:0000256" key="8">
    <source>
        <dbReference type="ARBA" id="ARBA00023136"/>
    </source>
</evidence>
<evidence type="ECO:0000259" key="10">
    <source>
        <dbReference type="Pfam" id="PF01545"/>
    </source>
</evidence>
<keyword evidence="4 9" id="KW-0812">Transmembrane</keyword>
<evidence type="ECO:0000256" key="2">
    <source>
        <dbReference type="ARBA" id="ARBA00008873"/>
    </source>
</evidence>
<keyword evidence="3" id="KW-0813">Transport</keyword>
<dbReference type="GO" id="GO:0005886">
    <property type="term" value="C:plasma membrane"/>
    <property type="evidence" value="ECO:0007669"/>
    <property type="project" value="TreeGrafter"/>
</dbReference>
<dbReference type="Proteomes" id="UP000317977">
    <property type="component" value="Unassembled WGS sequence"/>
</dbReference>
<evidence type="ECO:0000256" key="7">
    <source>
        <dbReference type="ARBA" id="ARBA00023065"/>
    </source>
</evidence>
<organism evidence="12 13">
    <name type="scientific">Rubripirellula reticaptiva</name>
    <dbReference type="NCBI Taxonomy" id="2528013"/>
    <lineage>
        <taxon>Bacteria</taxon>
        <taxon>Pseudomonadati</taxon>
        <taxon>Planctomycetota</taxon>
        <taxon>Planctomycetia</taxon>
        <taxon>Pirellulales</taxon>
        <taxon>Pirellulaceae</taxon>
        <taxon>Rubripirellula</taxon>
    </lineage>
</organism>
<dbReference type="Pfam" id="PF01545">
    <property type="entry name" value="Cation_efflux"/>
    <property type="match status" value="1"/>
</dbReference>
<dbReference type="PANTHER" id="PTHR11562">
    <property type="entry name" value="CATION EFFLUX PROTEIN/ ZINC TRANSPORTER"/>
    <property type="match status" value="1"/>
</dbReference>
<keyword evidence="5" id="KW-0862">Zinc</keyword>
<feature type="transmembrane region" description="Helical" evidence="9">
    <location>
        <begin position="80"/>
        <end position="104"/>
    </location>
</feature>
<dbReference type="RefSeq" id="WP_146532453.1">
    <property type="nucleotide sequence ID" value="NZ_SJPX01000001.1"/>
</dbReference>
<comment type="similarity">
    <text evidence="2">Belongs to the cation diffusion facilitator (CDF) transporter (TC 2.A.4) family. SLC30A subfamily.</text>
</comment>
<protein>
    <submittedName>
        <fullName evidence="12">Cadmium, cobalt and zinc/H(+)-K(+) antiporter</fullName>
    </submittedName>
</protein>
<dbReference type="InterPro" id="IPR027469">
    <property type="entry name" value="Cation_efflux_TMD_sf"/>
</dbReference>
<keyword evidence="6 9" id="KW-1133">Transmembrane helix</keyword>
<feature type="domain" description="Cation efflux protein cytoplasmic" evidence="11">
    <location>
        <begin position="214"/>
        <end position="287"/>
    </location>
</feature>
<evidence type="ECO:0000259" key="11">
    <source>
        <dbReference type="Pfam" id="PF16916"/>
    </source>
</evidence>
<evidence type="ECO:0000256" key="9">
    <source>
        <dbReference type="SAM" id="Phobius"/>
    </source>
</evidence>
<gene>
    <name evidence="12" type="primary">czcD_1</name>
    <name evidence="12" type="ORF">Poly59_04790</name>
</gene>
<dbReference type="InterPro" id="IPR036837">
    <property type="entry name" value="Cation_efflux_CTD_sf"/>
</dbReference>
<dbReference type="InterPro" id="IPR002524">
    <property type="entry name" value="Cation_efflux"/>
</dbReference>
<dbReference type="InterPro" id="IPR027470">
    <property type="entry name" value="Cation_efflux_CTD"/>
</dbReference>
<dbReference type="InterPro" id="IPR050681">
    <property type="entry name" value="CDF/SLC30A"/>
</dbReference>
<keyword evidence="8 9" id="KW-0472">Membrane</keyword>
<evidence type="ECO:0000313" key="12">
    <source>
        <dbReference type="EMBL" id="TWU57572.1"/>
    </source>
</evidence>
<evidence type="ECO:0000256" key="6">
    <source>
        <dbReference type="ARBA" id="ARBA00022989"/>
    </source>
</evidence>
<evidence type="ECO:0000256" key="4">
    <source>
        <dbReference type="ARBA" id="ARBA00022692"/>
    </source>
</evidence>
<dbReference type="AlphaFoldDB" id="A0A5C6F9M4"/>
<evidence type="ECO:0000313" key="13">
    <source>
        <dbReference type="Proteomes" id="UP000317977"/>
    </source>
</evidence>
<sequence>MHQCDHHHPAPKDFGWAFAVGITLNITFVAVEAAFGWWSDSLALMADAGHNLSDVLGLLMAWAGYALAKLPTSQKRTYGWRGSTILAALFNSLLLMIAVGGIVWEAVSRFSAPPHIQGPVVIVVAIVGVVINSATAMLFMRGSEHDLNLRGAYLHMAADALLSLGVAIAGGIILWTNWWWVDPVTSLIIAAVIFVATWSLMAESFRLAMHAVPANIDSQQVESYLAGLPGVTSVHDLHIWAMSTTEIALTAHLVRPNHDNDDALLNEASETLHHDFKINHMTIQIERSVADADCGQWEEGTL</sequence>
<name>A0A5C6F9M4_9BACT</name>
<dbReference type="SUPFAM" id="SSF161111">
    <property type="entry name" value="Cation efflux protein transmembrane domain-like"/>
    <property type="match status" value="1"/>
</dbReference>
<comment type="caution">
    <text evidence="12">The sequence shown here is derived from an EMBL/GenBank/DDBJ whole genome shotgun (WGS) entry which is preliminary data.</text>
</comment>
<accession>A0A5C6F9M4</accession>
<feature type="transmembrane region" description="Helical" evidence="9">
    <location>
        <begin position="152"/>
        <end position="178"/>
    </location>
</feature>
<dbReference type="PANTHER" id="PTHR11562:SF17">
    <property type="entry name" value="RE54080P-RELATED"/>
    <property type="match status" value="1"/>
</dbReference>